<proteinExistence type="predicted"/>
<accession>A0A8H8D346</accession>
<dbReference type="EMBL" id="JAEVHI010000002">
    <property type="protein sequence ID" value="KAG5299132.1"/>
    <property type="molecule type" value="Genomic_DNA"/>
</dbReference>
<organism evidence="1 2">
    <name type="scientific">Ajellomyces capsulatus</name>
    <name type="common">Darling's disease fungus</name>
    <name type="synonym">Histoplasma capsulatum</name>
    <dbReference type="NCBI Taxonomy" id="5037"/>
    <lineage>
        <taxon>Eukaryota</taxon>
        <taxon>Fungi</taxon>
        <taxon>Dikarya</taxon>
        <taxon>Ascomycota</taxon>
        <taxon>Pezizomycotina</taxon>
        <taxon>Eurotiomycetes</taxon>
        <taxon>Eurotiomycetidae</taxon>
        <taxon>Onygenales</taxon>
        <taxon>Ajellomycetaceae</taxon>
        <taxon>Histoplasma</taxon>
    </lineage>
</organism>
<protein>
    <submittedName>
        <fullName evidence="1">Uncharacterized protein</fullName>
    </submittedName>
</protein>
<name>A0A8H8D346_AJECA</name>
<dbReference type="AlphaFoldDB" id="A0A8H8D346"/>
<dbReference type="VEuPathDB" id="FungiDB:I7I52_09330"/>
<evidence type="ECO:0000313" key="1">
    <source>
        <dbReference type="EMBL" id="KAG5299132.1"/>
    </source>
</evidence>
<sequence length="103" mass="11610">MWGIGSIPTLHETVLTIASHYLSFGPPNNGFAQFHSAGFCSNVVSWNIHLCTLSRFLDHKPLCPVAFKCWGQITNHTILPMENKRRGVTSRDRTNIVRSRGFI</sequence>
<evidence type="ECO:0000313" key="2">
    <source>
        <dbReference type="Proteomes" id="UP000670092"/>
    </source>
</evidence>
<dbReference type="Proteomes" id="UP000670092">
    <property type="component" value="Unassembled WGS sequence"/>
</dbReference>
<comment type="caution">
    <text evidence="1">The sequence shown here is derived from an EMBL/GenBank/DDBJ whole genome shotgun (WGS) entry which is preliminary data.</text>
</comment>
<reference evidence="1 2" key="1">
    <citation type="submission" date="2021-01" db="EMBL/GenBank/DDBJ databases">
        <title>Chromosome-level genome assembly of a human fungal pathogen reveals clustering of transcriptionally co-regulated genes.</title>
        <authorList>
            <person name="Voorhies M."/>
            <person name="Cohen S."/>
            <person name="Shea T.P."/>
            <person name="Petrus S."/>
            <person name="Munoz J.F."/>
            <person name="Poplawski S."/>
            <person name="Goldman W.E."/>
            <person name="Michael T."/>
            <person name="Cuomo C.A."/>
            <person name="Sil A."/>
            <person name="Beyhan S."/>
        </authorList>
    </citation>
    <scope>NUCLEOTIDE SEQUENCE [LARGE SCALE GENOMIC DNA]</scope>
    <source>
        <strain evidence="1 2">G184AR</strain>
    </source>
</reference>
<gene>
    <name evidence="1" type="ORF">I7I52_09330</name>
</gene>